<evidence type="ECO:0000313" key="5">
    <source>
        <dbReference type="EMBL" id="SBV32354.1"/>
    </source>
</evidence>
<accession>A0A1Y5PYP9</accession>
<reference evidence="5" key="1">
    <citation type="submission" date="2016-03" db="EMBL/GenBank/DDBJ databases">
        <authorList>
            <person name="Ploux O."/>
        </authorList>
    </citation>
    <scope>NUCLEOTIDE SEQUENCE</scope>
    <source>
        <strain evidence="5">UC10</strain>
    </source>
</reference>
<name>A0A1Y5PYP9_9SPHN</name>
<protein>
    <submittedName>
        <fullName evidence="5">Dimethyladenosine transferase (RRNA methylation)</fullName>
    </submittedName>
</protein>
<proteinExistence type="inferred from homology"/>
<gene>
    <name evidence="5" type="ORF">SPPYR_1234</name>
</gene>
<evidence type="ECO:0000256" key="3">
    <source>
        <dbReference type="ARBA" id="ARBA00022679"/>
    </source>
</evidence>
<feature type="domain" description="Methyltransferase type 11" evidence="4">
    <location>
        <begin position="49"/>
        <end position="140"/>
    </location>
</feature>
<dbReference type="SUPFAM" id="SSF53335">
    <property type="entry name" value="S-adenosyl-L-methionine-dependent methyltransferases"/>
    <property type="match status" value="1"/>
</dbReference>
<dbReference type="AlphaFoldDB" id="A0A1Y5PYP9"/>
<dbReference type="CDD" id="cd02440">
    <property type="entry name" value="AdoMet_MTases"/>
    <property type="match status" value="1"/>
</dbReference>
<dbReference type="EMBL" id="LT598653">
    <property type="protein sequence ID" value="SBV32354.1"/>
    <property type="molecule type" value="Genomic_DNA"/>
</dbReference>
<dbReference type="GO" id="GO:0032259">
    <property type="term" value="P:methylation"/>
    <property type="evidence" value="ECO:0007669"/>
    <property type="project" value="UniProtKB-KW"/>
</dbReference>
<organism evidence="5">
    <name type="scientific">uncultured Sphingopyxis sp</name>
    <dbReference type="NCBI Taxonomy" id="310581"/>
    <lineage>
        <taxon>Bacteria</taxon>
        <taxon>Pseudomonadati</taxon>
        <taxon>Pseudomonadota</taxon>
        <taxon>Alphaproteobacteria</taxon>
        <taxon>Sphingomonadales</taxon>
        <taxon>Sphingomonadaceae</taxon>
        <taxon>Sphingopyxis</taxon>
        <taxon>environmental samples</taxon>
    </lineage>
</organism>
<keyword evidence="3 5" id="KW-0808">Transferase</keyword>
<comment type="similarity">
    <text evidence="1">Belongs to the methyltransferase superfamily.</text>
</comment>
<dbReference type="Pfam" id="PF08241">
    <property type="entry name" value="Methyltransf_11"/>
    <property type="match status" value="1"/>
</dbReference>
<dbReference type="RefSeq" id="WP_295325273.1">
    <property type="nucleotide sequence ID" value="NZ_LT598653.1"/>
</dbReference>
<dbReference type="PANTHER" id="PTHR44942:SF4">
    <property type="entry name" value="METHYLTRANSFERASE TYPE 11 DOMAIN-CONTAINING PROTEIN"/>
    <property type="match status" value="1"/>
</dbReference>
<dbReference type="InterPro" id="IPR013216">
    <property type="entry name" value="Methyltransf_11"/>
</dbReference>
<dbReference type="InterPro" id="IPR051052">
    <property type="entry name" value="Diverse_substrate_MTase"/>
</dbReference>
<sequence length="261" mass="28083">MSKTLDRAVGATAFGADVAGYAAGRLDYPHELFAILAERGGLAAGADVLEIGPGTGQATRELLDAGAARVIAVEPDSDLSRHLCGWGEARLEVVTLPFGPAVPGDGRFDLIVAATSFHWLEAEPALADVRRLLKPGGVFAMWWNVFREPGDDRLFDALFDGLARPPSMMSDQHYSLDTAARMRELAAAGLAGIEHVMLERSIAVTPASLRALFATFSAVRQLPPAVRAARLDAVEEQALYERGERFERVFQTPLYIARAPG</sequence>
<dbReference type="KEGG" id="sphu:SPPYR_1234"/>
<dbReference type="Gene3D" id="3.40.50.150">
    <property type="entry name" value="Vaccinia Virus protein VP39"/>
    <property type="match status" value="1"/>
</dbReference>
<dbReference type="InterPro" id="IPR029063">
    <property type="entry name" value="SAM-dependent_MTases_sf"/>
</dbReference>
<dbReference type="GO" id="GO:0008757">
    <property type="term" value="F:S-adenosylmethionine-dependent methyltransferase activity"/>
    <property type="evidence" value="ECO:0007669"/>
    <property type="project" value="InterPro"/>
</dbReference>
<evidence type="ECO:0000256" key="1">
    <source>
        <dbReference type="ARBA" id="ARBA00008361"/>
    </source>
</evidence>
<evidence type="ECO:0000259" key="4">
    <source>
        <dbReference type="Pfam" id="PF08241"/>
    </source>
</evidence>
<keyword evidence="2" id="KW-0489">Methyltransferase</keyword>
<dbReference type="PANTHER" id="PTHR44942">
    <property type="entry name" value="METHYLTRANSF_11 DOMAIN-CONTAINING PROTEIN"/>
    <property type="match status" value="1"/>
</dbReference>
<evidence type="ECO:0000256" key="2">
    <source>
        <dbReference type="ARBA" id="ARBA00022603"/>
    </source>
</evidence>